<comment type="caution">
    <text evidence="4">The sequence shown here is derived from an EMBL/GenBank/DDBJ whole genome shotgun (WGS) entry which is preliminary data.</text>
</comment>
<dbReference type="InterPro" id="IPR005467">
    <property type="entry name" value="His_kinase_dom"/>
</dbReference>
<dbReference type="Pfam" id="PF00072">
    <property type="entry name" value="Response_reg"/>
    <property type="match status" value="1"/>
</dbReference>
<dbReference type="SMART" id="SM00388">
    <property type="entry name" value="HisKA"/>
    <property type="match status" value="1"/>
</dbReference>
<dbReference type="InterPro" id="IPR003594">
    <property type="entry name" value="HATPase_dom"/>
</dbReference>
<evidence type="ECO:0000256" key="1">
    <source>
        <dbReference type="ARBA" id="ARBA00022553"/>
    </source>
</evidence>
<dbReference type="PRINTS" id="PR00344">
    <property type="entry name" value="BCTRLSENSOR"/>
</dbReference>
<sequence length="364" mass="39862">MKSILIIDDDPGVLETYQMALEAEGYQVWTAGDGATGIELARKELPDLILSDIHMPGTDGCSVLQAIRSDATLGSRQVVLMTGNPMLVTPRSGMEMGADDFLLKPFTLQELLRCIQARLQREKIHWRVEDRVIAQLRSTLASTLPHEFFTPLAGVLGLVDTLKHDLARLKPEEVQDLLGEIEKCGWRLERTLKNFLMALEEPQPGEEAPILEPGAVRDLVHNAVAAVGRQTGRQADIHAEVQPVALRGSPADFEVVVEELITNACNFSRHGTPIEVSLTVEGALTVKDHGRGMTATQIERLGAFRQFDREKYEQQGLGLGLSLVQRLASRYRAQFHLESEPGAGTVAMIAWPLAGVAGAEAPAR</sequence>
<dbReference type="InterPro" id="IPR001789">
    <property type="entry name" value="Sig_transdc_resp-reg_receiver"/>
</dbReference>
<evidence type="ECO:0000313" key="4">
    <source>
        <dbReference type="EMBL" id="OIR05177.1"/>
    </source>
</evidence>
<dbReference type="GO" id="GO:0000155">
    <property type="term" value="F:phosphorelay sensor kinase activity"/>
    <property type="evidence" value="ECO:0007669"/>
    <property type="project" value="InterPro"/>
</dbReference>
<dbReference type="Gene3D" id="3.40.50.2300">
    <property type="match status" value="1"/>
</dbReference>
<evidence type="ECO:0000259" key="2">
    <source>
        <dbReference type="PROSITE" id="PS50109"/>
    </source>
</evidence>
<dbReference type="CDD" id="cd00156">
    <property type="entry name" value="REC"/>
    <property type="match status" value="1"/>
</dbReference>
<evidence type="ECO:0000259" key="3">
    <source>
        <dbReference type="PROSITE" id="PS50110"/>
    </source>
</evidence>
<dbReference type="SUPFAM" id="SSF47384">
    <property type="entry name" value="Homodimeric domain of signal transducing histidine kinase"/>
    <property type="match status" value="1"/>
</dbReference>
<dbReference type="Pfam" id="PF02518">
    <property type="entry name" value="HATPase_c"/>
    <property type="match status" value="1"/>
</dbReference>
<dbReference type="SMART" id="SM00387">
    <property type="entry name" value="HATPase_c"/>
    <property type="match status" value="1"/>
</dbReference>
<proteinExistence type="predicted"/>
<dbReference type="PANTHER" id="PTHR43547:SF2">
    <property type="entry name" value="HYBRID SIGNAL TRANSDUCTION HISTIDINE KINASE C"/>
    <property type="match status" value="1"/>
</dbReference>
<gene>
    <name evidence="4" type="primary">yycF_2</name>
    <name evidence="4" type="ORF">GALL_127350</name>
</gene>
<feature type="domain" description="Histidine kinase" evidence="2">
    <location>
        <begin position="143"/>
        <end position="355"/>
    </location>
</feature>
<keyword evidence="1" id="KW-0597">Phosphoprotein</keyword>
<dbReference type="EMBL" id="MLJW01000052">
    <property type="protein sequence ID" value="OIR05177.1"/>
    <property type="molecule type" value="Genomic_DNA"/>
</dbReference>
<dbReference type="PROSITE" id="PS50109">
    <property type="entry name" value="HIS_KIN"/>
    <property type="match status" value="1"/>
</dbReference>
<dbReference type="SUPFAM" id="SSF52172">
    <property type="entry name" value="CheY-like"/>
    <property type="match status" value="1"/>
</dbReference>
<dbReference type="CDD" id="cd00082">
    <property type="entry name" value="HisKA"/>
    <property type="match status" value="1"/>
</dbReference>
<dbReference type="Pfam" id="PF00512">
    <property type="entry name" value="HisKA"/>
    <property type="match status" value="1"/>
</dbReference>
<name>A0A1J5S9I7_9ZZZZ</name>
<dbReference type="AlphaFoldDB" id="A0A1J5S9I7"/>
<dbReference type="Gene3D" id="3.30.565.10">
    <property type="entry name" value="Histidine kinase-like ATPase, C-terminal domain"/>
    <property type="match status" value="1"/>
</dbReference>
<organism evidence="4">
    <name type="scientific">mine drainage metagenome</name>
    <dbReference type="NCBI Taxonomy" id="410659"/>
    <lineage>
        <taxon>unclassified sequences</taxon>
        <taxon>metagenomes</taxon>
        <taxon>ecological metagenomes</taxon>
    </lineage>
</organism>
<dbReference type="PANTHER" id="PTHR43547">
    <property type="entry name" value="TWO-COMPONENT HISTIDINE KINASE"/>
    <property type="match status" value="1"/>
</dbReference>
<dbReference type="InterPro" id="IPR004358">
    <property type="entry name" value="Sig_transdc_His_kin-like_C"/>
</dbReference>
<accession>A0A1J5S9I7</accession>
<dbReference type="SMART" id="SM00448">
    <property type="entry name" value="REC"/>
    <property type="match status" value="1"/>
</dbReference>
<dbReference type="PROSITE" id="PS50110">
    <property type="entry name" value="RESPONSE_REGULATORY"/>
    <property type="match status" value="1"/>
</dbReference>
<dbReference type="InterPro" id="IPR011006">
    <property type="entry name" value="CheY-like_superfamily"/>
</dbReference>
<dbReference type="InterPro" id="IPR036097">
    <property type="entry name" value="HisK_dim/P_sf"/>
</dbReference>
<reference evidence="4" key="1">
    <citation type="submission" date="2016-10" db="EMBL/GenBank/DDBJ databases">
        <title>Sequence of Gallionella enrichment culture.</title>
        <authorList>
            <person name="Poehlein A."/>
            <person name="Muehling M."/>
            <person name="Daniel R."/>
        </authorList>
    </citation>
    <scope>NUCLEOTIDE SEQUENCE</scope>
</reference>
<protein>
    <submittedName>
        <fullName evidence="4">Transcriptional regulatory protein YycF</fullName>
    </submittedName>
</protein>
<dbReference type="InterPro" id="IPR003661">
    <property type="entry name" value="HisK_dim/P_dom"/>
</dbReference>
<dbReference type="InterPro" id="IPR036890">
    <property type="entry name" value="HATPase_C_sf"/>
</dbReference>
<dbReference type="Gene3D" id="1.10.287.130">
    <property type="match status" value="1"/>
</dbReference>
<feature type="domain" description="Response regulatory" evidence="3">
    <location>
        <begin position="3"/>
        <end position="119"/>
    </location>
</feature>
<dbReference type="SUPFAM" id="SSF55874">
    <property type="entry name" value="ATPase domain of HSP90 chaperone/DNA topoisomerase II/histidine kinase"/>
    <property type="match status" value="1"/>
</dbReference>